<dbReference type="InterPro" id="IPR043136">
    <property type="entry name" value="B30.2/SPRY_sf"/>
</dbReference>
<name>M7BUP9_CHEMY</name>
<accession>M7BUP9</accession>
<dbReference type="Proteomes" id="UP000031443">
    <property type="component" value="Unassembled WGS sequence"/>
</dbReference>
<evidence type="ECO:0000313" key="2">
    <source>
        <dbReference type="EMBL" id="EMP40914.1"/>
    </source>
</evidence>
<dbReference type="STRING" id="8469.M7BUP9"/>
<dbReference type="InterPro" id="IPR003877">
    <property type="entry name" value="SPRY_dom"/>
</dbReference>
<gene>
    <name evidence="2" type="ORF">UY3_01849</name>
</gene>
<dbReference type="PRINTS" id="PR01407">
    <property type="entry name" value="BUTYPHLNCDUF"/>
</dbReference>
<reference evidence="3" key="1">
    <citation type="journal article" date="2013" name="Nat. Genet.">
        <title>The draft genomes of soft-shell turtle and green sea turtle yield insights into the development and evolution of the turtle-specific body plan.</title>
        <authorList>
            <person name="Wang Z."/>
            <person name="Pascual-Anaya J."/>
            <person name="Zadissa A."/>
            <person name="Li W."/>
            <person name="Niimura Y."/>
            <person name="Huang Z."/>
            <person name="Li C."/>
            <person name="White S."/>
            <person name="Xiong Z."/>
            <person name="Fang D."/>
            <person name="Wang B."/>
            <person name="Ming Y."/>
            <person name="Chen Y."/>
            <person name="Zheng Y."/>
            <person name="Kuraku S."/>
            <person name="Pignatelli M."/>
            <person name="Herrero J."/>
            <person name="Beal K."/>
            <person name="Nozawa M."/>
            <person name="Li Q."/>
            <person name="Wang J."/>
            <person name="Zhang H."/>
            <person name="Yu L."/>
            <person name="Shigenobu S."/>
            <person name="Wang J."/>
            <person name="Liu J."/>
            <person name="Flicek P."/>
            <person name="Searle S."/>
            <person name="Wang J."/>
            <person name="Kuratani S."/>
            <person name="Yin Y."/>
            <person name="Aken B."/>
            <person name="Zhang G."/>
            <person name="Irie N."/>
        </authorList>
    </citation>
    <scope>NUCLEOTIDE SEQUENCE [LARGE SCALE GENOMIC DNA]</scope>
</reference>
<dbReference type="AlphaFoldDB" id="M7BUP9"/>
<feature type="domain" description="B30.2/SPRY" evidence="1">
    <location>
        <begin position="1"/>
        <end position="79"/>
    </location>
</feature>
<dbReference type="Pfam" id="PF00622">
    <property type="entry name" value="SPRY"/>
    <property type="match status" value="1"/>
</dbReference>
<evidence type="ECO:0000259" key="1">
    <source>
        <dbReference type="PROSITE" id="PS50188"/>
    </source>
</evidence>
<keyword evidence="3" id="KW-1185">Reference proteome</keyword>
<dbReference type="InterPro" id="IPR001870">
    <property type="entry name" value="B30.2/SPRY"/>
</dbReference>
<proteinExistence type="predicted"/>
<dbReference type="Gene3D" id="2.60.120.920">
    <property type="match status" value="1"/>
</dbReference>
<dbReference type="PROSITE" id="PS50188">
    <property type="entry name" value="B302_SPRY"/>
    <property type="match status" value="1"/>
</dbReference>
<dbReference type="InterPro" id="IPR013320">
    <property type="entry name" value="ConA-like_dom_sf"/>
</dbReference>
<dbReference type="SUPFAM" id="SSF49899">
    <property type="entry name" value="Concanavalin A-like lectins/glucanases"/>
    <property type="match status" value="1"/>
</dbReference>
<dbReference type="EMBL" id="KB501180">
    <property type="protein sequence ID" value="EMP40914.1"/>
    <property type="molecule type" value="Genomic_DNA"/>
</dbReference>
<evidence type="ECO:0000313" key="3">
    <source>
        <dbReference type="Proteomes" id="UP000031443"/>
    </source>
</evidence>
<protein>
    <submittedName>
        <fullName evidence="2">E3 ubiquitin-protein ligase TRIM41</fullName>
    </submittedName>
</protein>
<organism evidence="2 3">
    <name type="scientific">Chelonia mydas</name>
    <name type="common">Green sea-turtle</name>
    <name type="synonym">Chelonia agassizi</name>
    <dbReference type="NCBI Taxonomy" id="8469"/>
    <lineage>
        <taxon>Eukaryota</taxon>
        <taxon>Metazoa</taxon>
        <taxon>Chordata</taxon>
        <taxon>Craniata</taxon>
        <taxon>Vertebrata</taxon>
        <taxon>Euteleostomi</taxon>
        <taxon>Archelosauria</taxon>
        <taxon>Testudinata</taxon>
        <taxon>Testudines</taxon>
        <taxon>Cryptodira</taxon>
        <taxon>Durocryptodira</taxon>
        <taxon>Americhelydia</taxon>
        <taxon>Chelonioidea</taxon>
        <taxon>Cheloniidae</taxon>
        <taxon>Chelonia</taxon>
    </lineage>
</organism>
<sequence>MAQISGIWILTSYETLQFLHRTPRKIGVYLDFARREVTFYDAENMAQISSLSAEFKGKFVPFLHLWSKGSYIKLCPCQR</sequence>
<dbReference type="InterPro" id="IPR003879">
    <property type="entry name" value="Butyrophylin_SPRY"/>
</dbReference>